<evidence type="ECO:0000313" key="2">
    <source>
        <dbReference type="EMBL" id="VDN53063.1"/>
    </source>
</evidence>
<evidence type="ECO:0000313" key="3">
    <source>
        <dbReference type="Proteomes" id="UP000038040"/>
    </source>
</evidence>
<reference evidence="2 4" key="2">
    <citation type="submission" date="2018-11" db="EMBL/GenBank/DDBJ databases">
        <authorList>
            <consortium name="Pathogen Informatics"/>
        </authorList>
    </citation>
    <scope>NUCLEOTIDE SEQUENCE [LARGE SCALE GENOMIC DNA]</scope>
</reference>
<evidence type="ECO:0000256" key="1">
    <source>
        <dbReference type="SAM" id="Phobius"/>
    </source>
</evidence>
<proteinExistence type="predicted"/>
<organism evidence="3 5">
    <name type="scientific">Dracunculus medinensis</name>
    <name type="common">Guinea worm</name>
    <dbReference type="NCBI Taxonomy" id="318479"/>
    <lineage>
        <taxon>Eukaryota</taxon>
        <taxon>Metazoa</taxon>
        <taxon>Ecdysozoa</taxon>
        <taxon>Nematoda</taxon>
        <taxon>Chromadorea</taxon>
        <taxon>Rhabditida</taxon>
        <taxon>Spirurina</taxon>
        <taxon>Dracunculoidea</taxon>
        <taxon>Dracunculidae</taxon>
        <taxon>Dracunculus</taxon>
    </lineage>
</organism>
<protein>
    <submittedName>
        <fullName evidence="5">7TM_GPCR_Srx domain-containing protein</fullName>
    </submittedName>
</protein>
<accession>A0A0N4UN49</accession>
<name>A0A0N4UN49_DRAME</name>
<keyword evidence="1" id="KW-0472">Membrane</keyword>
<evidence type="ECO:0000313" key="4">
    <source>
        <dbReference type="Proteomes" id="UP000274756"/>
    </source>
</evidence>
<gene>
    <name evidence="2" type="ORF">DME_LOCUS3036</name>
</gene>
<feature type="transmembrane region" description="Helical" evidence="1">
    <location>
        <begin position="44"/>
        <end position="65"/>
    </location>
</feature>
<feature type="transmembrane region" description="Helical" evidence="1">
    <location>
        <begin position="77"/>
        <end position="98"/>
    </location>
</feature>
<dbReference type="AlphaFoldDB" id="A0A0N4UN49"/>
<dbReference type="Proteomes" id="UP000038040">
    <property type="component" value="Unplaced"/>
</dbReference>
<keyword evidence="4" id="KW-1185">Reference proteome</keyword>
<dbReference type="WBParaSite" id="DME_0000931401-mRNA-1">
    <property type="protein sequence ID" value="DME_0000931401-mRNA-1"/>
    <property type="gene ID" value="DME_0000931401"/>
</dbReference>
<keyword evidence="1" id="KW-0812">Transmembrane</keyword>
<keyword evidence="1" id="KW-1133">Transmembrane helix</keyword>
<dbReference type="EMBL" id="UYYG01000099">
    <property type="protein sequence ID" value="VDN53063.1"/>
    <property type="molecule type" value="Genomic_DNA"/>
</dbReference>
<sequence>MNAEAGQGRQARQVINIDDANDKRTSPNQFNMNELKIGKTLTDIYVCIYMRVCVCVCVYGAFMLWRYVCTCMDGVCLHATIFARSVEFSVISAYYTNILIPKPKDNRSRAIFLTSLSSQALIVSIRII</sequence>
<evidence type="ECO:0000313" key="5">
    <source>
        <dbReference type="WBParaSite" id="DME_0000931401-mRNA-1"/>
    </source>
</evidence>
<reference evidence="5" key="1">
    <citation type="submission" date="2017-02" db="UniProtKB">
        <authorList>
            <consortium name="WormBaseParasite"/>
        </authorList>
    </citation>
    <scope>IDENTIFICATION</scope>
</reference>
<dbReference type="Proteomes" id="UP000274756">
    <property type="component" value="Unassembled WGS sequence"/>
</dbReference>